<protein>
    <submittedName>
        <fullName evidence="1">Uncharacterized protein</fullName>
    </submittedName>
</protein>
<dbReference type="OrthoDB" id="25840at2759"/>
<organism evidence="1 2">
    <name type="scientific">Chiloscyllium punctatum</name>
    <name type="common">Brownbanded bambooshark</name>
    <name type="synonym">Hemiscyllium punctatum</name>
    <dbReference type="NCBI Taxonomy" id="137246"/>
    <lineage>
        <taxon>Eukaryota</taxon>
        <taxon>Metazoa</taxon>
        <taxon>Chordata</taxon>
        <taxon>Craniata</taxon>
        <taxon>Vertebrata</taxon>
        <taxon>Chondrichthyes</taxon>
        <taxon>Elasmobranchii</taxon>
        <taxon>Galeomorphii</taxon>
        <taxon>Galeoidea</taxon>
        <taxon>Orectolobiformes</taxon>
        <taxon>Hemiscylliidae</taxon>
        <taxon>Chiloscyllium</taxon>
    </lineage>
</organism>
<gene>
    <name evidence="1" type="ORF">chiPu_0025764</name>
</gene>
<accession>A0A401TG25</accession>
<dbReference type="InterPro" id="IPR036420">
    <property type="entry name" value="BRCT_dom_sf"/>
</dbReference>
<proteinExistence type="predicted"/>
<feature type="non-terminal residue" evidence="1">
    <location>
        <position position="36"/>
    </location>
</feature>
<reference evidence="1 2" key="1">
    <citation type="journal article" date="2018" name="Nat. Ecol. Evol.">
        <title>Shark genomes provide insights into elasmobranch evolution and the origin of vertebrates.</title>
        <authorList>
            <person name="Hara Y"/>
            <person name="Yamaguchi K"/>
            <person name="Onimaru K"/>
            <person name="Kadota M"/>
            <person name="Koyanagi M"/>
            <person name="Keeley SD"/>
            <person name="Tatsumi K"/>
            <person name="Tanaka K"/>
            <person name="Motone F"/>
            <person name="Kageyama Y"/>
            <person name="Nozu R"/>
            <person name="Adachi N"/>
            <person name="Nishimura O"/>
            <person name="Nakagawa R"/>
            <person name="Tanegashima C"/>
            <person name="Kiyatake I"/>
            <person name="Matsumoto R"/>
            <person name="Murakumo K"/>
            <person name="Nishida K"/>
            <person name="Terakita A"/>
            <person name="Kuratani S"/>
            <person name="Sato K"/>
            <person name="Hyodo S Kuraku.S."/>
        </authorList>
    </citation>
    <scope>NUCLEOTIDE SEQUENCE [LARGE SCALE GENOMIC DNA]</scope>
</reference>
<dbReference type="STRING" id="137246.A0A401TG25"/>
<comment type="caution">
    <text evidence="1">The sequence shown here is derived from an EMBL/GenBank/DDBJ whole genome shotgun (WGS) entry which is preliminary data.</text>
</comment>
<sequence length="36" mass="4309">MLSRYITAFNGALEEYMNDSVNYVITAEEWDDRFDE</sequence>
<dbReference type="Gene3D" id="3.40.50.10190">
    <property type="entry name" value="BRCT domain"/>
    <property type="match status" value="1"/>
</dbReference>
<dbReference type="AlphaFoldDB" id="A0A401TG25"/>
<keyword evidence="2" id="KW-1185">Reference proteome</keyword>
<dbReference type="EMBL" id="BEZZ01065117">
    <property type="protein sequence ID" value="GCC41566.1"/>
    <property type="molecule type" value="Genomic_DNA"/>
</dbReference>
<dbReference type="Proteomes" id="UP000287033">
    <property type="component" value="Unassembled WGS sequence"/>
</dbReference>
<evidence type="ECO:0000313" key="1">
    <source>
        <dbReference type="EMBL" id="GCC41566.1"/>
    </source>
</evidence>
<evidence type="ECO:0000313" key="2">
    <source>
        <dbReference type="Proteomes" id="UP000287033"/>
    </source>
</evidence>
<name>A0A401TG25_CHIPU</name>